<dbReference type="SUPFAM" id="SSF52374">
    <property type="entry name" value="Nucleotidylyl transferase"/>
    <property type="match status" value="1"/>
</dbReference>
<reference evidence="2" key="2">
    <citation type="journal article" date="2014" name="ISME J.">
        <title>Microbial stratification in low pH oxic and suboxic macroscopic growths along an acid mine drainage.</title>
        <authorList>
            <person name="Mendez-Garcia C."/>
            <person name="Mesa V."/>
            <person name="Sprenger R.R."/>
            <person name="Richter M."/>
            <person name="Diez M.S."/>
            <person name="Solano J."/>
            <person name="Bargiela R."/>
            <person name="Golyshina O.V."/>
            <person name="Manteca A."/>
            <person name="Ramos J.L."/>
            <person name="Gallego J.R."/>
            <person name="Llorente I."/>
            <person name="Martins Dos Santos V.A."/>
            <person name="Jensen O.N."/>
            <person name="Pelaez A.I."/>
            <person name="Sanchez J."/>
            <person name="Ferrer M."/>
        </authorList>
    </citation>
    <scope>NUCLEOTIDE SEQUENCE</scope>
</reference>
<dbReference type="InterPro" id="IPR035684">
    <property type="entry name" value="ArgRS_core"/>
</dbReference>
<dbReference type="AlphaFoldDB" id="T0Y9I4"/>
<dbReference type="EC" id="6.1.1.19" evidence="2"/>
<dbReference type="SUPFAM" id="SSF55190">
    <property type="entry name" value="Arginyl-tRNA synthetase (ArgRS), N-terminal 'additional' domain"/>
    <property type="match status" value="1"/>
</dbReference>
<accession>T0Y9I4</accession>
<protein>
    <submittedName>
        <fullName evidence="2">Arginyl-tRNA synthetase, class Ic, core domain protein</fullName>
        <ecNumber evidence="2">6.1.1.19</ecNumber>
    </submittedName>
</protein>
<comment type="caution">
    <text evidence="2">The sequence shown here is derived from an EMBL/GenBank/DDBJ whole genome shotgun (WGS) entry which is preliminary data.</text>
</comment>
<dbReference type="InterPro" id="IPR001278">
    <property type="entry name" value="Arg-tRNA-ligase"/>
</dbReference>
<dbReference type="GO" id="GO:0005524">
    <property type="term" value="F:ATP binding"/>
    <property type="evidence" value="ECO:0007669"/>
    <property type="project" value="InterPro"/>
</dbReference>
<name>T0Y9I4_9ZZZZ</name>
<feature type="domain" description="Arginyl-tRNA synthetase catalytic core" evidence="1">
    <location>
        <begin position="49"/>
        <end position="116"/>
    </location>
</feature>
<dbReference type="InterPro" id="IPR014729">
    <property type="entry name" value="Rossmann-like_a/b/a_fold"/>
</dbReference>
<evidence type="ECO:0000259" key="1">
    <source>
        <dbReference type="Pfam" id="PF00750"/>
    </source>
</evidence>
<feature type="non-terminal residue" evidence="2">
    <location>
        <position position="149"/>
    </location>
</feature>
<dbReference type="EMBL" id="AUZZ01010481">
    <property type="protein sequence ID" value="EQD29808.1"/>
    <property type="molecule type" value="Genomic_DNA"/>
</dbReference>
<evidence type="ECO:0000313" key="2">
    <source>
        <dbReference type="EMBL" id="EQD29808.1"/>
    </source>
</evidence>
<feature type="non-terminal residue" evidence="2">
    <location>
        <position position="1"/>
    </location>
</feature>
<dbReference type="PANTHER" id="PTHR11956">
    <property type="entry name" value="ARGINYL-TRNA SYNTHETASE"/>
    <property type="match status" value="1"/>
</dbReference>
<proteinExistence type="predicted"/>
<dbReference type="GO" id="GO:0006420">
    <property type="term" value="P:arginyl-tRNA aminoacylation"/>
    <property type="evidence" value="ECO:0007669"/>
    <property type="project" value="InterPro"/>
</dbReference>
<gene>
    <name evidence="2" type="ORF">B2A_14432</name>
</gene>
<reference evidence="2" key="1">
    <citation type="submission" date="2013-08" db="EMBL/GenBank/DDBJ databases">
        <authorList>
            <person name="Mendez C."/>
            <person name="Richter M."/>
            <person name="Ferrer M."/>
            <person name="Sanchez J."/>
        </authorList>
    </citation>
    <scope>NUCLEOTIDE SEQUENCE</scope>
</reference>
<keyword evidence="2" id="KW-0030">Aminoacyl-tRNA synthetase</keyword>
<keyword evidence="2" id="KW-0436">Ligase</keyword>
<organism evidence="2">
    <name type="scientific">mine drainage metagenome</name>
    <dbReference type="NCBI Taxonomy" id="410659"/>
    <lineage>
        <taxon>unclassified sequences</taxon>
        <taxon>metagenomes</taxon>
        <taxon>ecological metagenomes</taxon>
    </lineage>
</organism>
<dbReference type="PANTHER" id="PTHR11956:SF5">
    <property type="entry name" value="ARGININE--TRNA LIGASE, CYTOPLASMIC"/>
    <property type="match status" value="1"/>
</dbReference>
<dbReference type="Pfam" id="PF00750">
    <property type="entry name" value="tRNA-synt_1d"/>
    <property type="match status" value="1"/>
</dbReference>
<dbReference type="PRINTS" id="PR01038">
    <property type="entry name" value="TRNASYNTHARG"/>
</dbReference>
<dbReference type="Gene3D" id="3.40.50.620">
    <property type="entry name" value="HUPs"/>
    <property type="match status" value="1"/>
</dbReference>
<sequence>PAEFATRLFGAFRPGGEIASASVEGAYVNFVAAPERIDGRTLATVFALGDRYGHRPPTAERACVEHTSANPTGPFHIGRVRNAIIGDTLARILRAAGTPVTTQYYVDDMGRQAAMISWIWGRDPAAWPAEIRAAVDGAPPAEKADARLG</sequence>
<dbReference type="GO" id="GO:0004814">
    <property type="term" value="F:arginine-tRNA ligase activity"/>
    <property type="evidence" value="ECO:0007669"/>
    <property type="project" value="UniProtKB-EC"/>
</dbReference>
<dbReference type="InterPro" id="IPR036695">
    <property type="entry name" value="Arg-tRNA-synth_N_sf"/>
</dbReference>
<dbReference type="GO" id="GO:0005737">
    <property type="term" value="C:cytoplasm"/>
    <property type="evidence" value="ECO:0007669"/>
    <property type="project" value="InterPro"/>
</dbReference>